<reference evidence="1 2" key="1">
    <citation type="submission" date="2018-06" db="EMBL/GenBank/DDBJ databases">
        <title>Genomic Encyclopedia of Type Strains, Phase IV (KMG-IV): sequencing the most valuable type-strain genomes for metagenomic binning, comparative biology and taxonomic classification.</title>
        <authorList>
            <person name="Goeker M."/>
        </authorList>
    </citation>
    <scope>NUCLEOTIDE SEQUENCE [LARGE SCALE GENOMIC DNA]</scope>
    <source>
        <strain evidence="1 2">DSM 24032</strain>
    </source>
</reference>
<gene>
    <name evidence="1" type="ORF">DFR28_102670</name>
</gene>
<sequence>MDWINSHFSLHEKLPRPDWDGIYRYVDSNVVSQDHNALWCDIARTWMRELIAHLPAGYAQTETDNFILVSNETIRYNNNFLGFLERCRKRLLSTLRGIASDAGYGKHVVVIFGEIDHYYDYVSFYGPQEGTYGLSSGMYLNYGYGHFVFQHDNLDNAELIAAHEMTHALVDHLPIPAWLNEGMAVNMEAAICGQMPVLLDREMFNKHQRFWGEAEMQEFWRGDSFFRPDEGQALSYQLAQILVTNLSENYSAFVEFANQANRDDGGEAAIDSVFDISLGDMVANFLGEGDWWPQPETWPAMDCA</sequence>
<organism evidence="1 2">
    <name type="scientific">Arenicella xantha</name>
    <dbReference type="NCBI Taxonomy" id="644221"/>
    <lineage>
        <taxon>Bacteria</taxon>
        <taxon>Pseudomonadati</taxon>
        <taxon>Pseudomonadota</taxon>
        <taxon>Gammaproteobacteria</taxon>
        <taxon>Arenicellales</taxon>
        <taxon>Arenicellaceae</taxon>
        <taxon>Arenicella</taxon>
    </lineage>
</organism>
<proteinExistence type="predicted"/>
<dbReference type="AlphaFoldDB" id="A0A395JKL9"/>
<evidence type="ECO:0008006" key="3">
    <source>
        <dbReference type="Google" id="ProtNLM"/>
    </source>
</evidence>
<dbReference type="RefSeq" id="WP_147250980.1">
    <property type="nucleotide sequence ID" value="NZ_QNRT01000002.1"/>
</dbReference>
<evidence type="ECO:0000313" key="1">
    <source>
        <dbReference type="EMBL" id="RBP51251.1"/>
    </source>
</evidence>
<dbReference type="Proteomes" id="UP000253083">
    <property type="component" value="Unassembled WGS sequence"/>
</dbReference>
<accession>A0A395JKL9</accession>
<dbReference type="InParanoid" id="A0A395JKL9"/>
<comment type="caution">
    <text evidence="1">The sequence shown here is derived from an EMBL/GenBank/DDBJ whole genome shotgun (WGS) entry which is preliminary data.</text>
</comment>
<dbReference type="EMBL" id="QNRT01000002">
    <property type="protein sequence ID" value="RBP51251.1"/>
    <property type="molecule type" value="Genomic_DNA"/>
</dbReference>
<name>A0A395JKL9_9GAMM</name>
<evidence type="ECO:0000313" key="2">
    <source>
        <dbReference type="Proteomes" id="UP000253083"/>
    </source>
</evidence>
<protein>
    <recommendedName>
        <fullName evidence="3">DUF1570 domain-containing protein</fullName>
    </recommendedName>
</protein>
<dbReference type="OrthoDB" id="256673at2"/>
<keyword evidence="2" id="KW-1185">Reference proteome</keyword>